<proteinExistence type="predicted"/>
<dbReference type="RefSeq" id="XP_058342564.1">
    <property type="nucleotide sequence ID" value="XM_058486742.1"/>
</dbReference>
<evidence type="ECO:0000313" key="2">
    <source>
        <dbReference type="Proteomes" id="UP001234581"/>
    </source>
</evidence>
<evidence type="ECO:0008006" key="3">
    <source>
        <dbReference type="Google" id="ProtNLM"/>
    </source>
</evidence>
<dbReference type="PANTHER" id="PTHR38926:SF5">
    <property type="entry name" value="F-BOX AND LEUCINE-RICH REPEAT PROTEIN 6"/>
    <property type="match status" value="1"/>
</dbReference>
<protein>
    <recommendedName>
        <fullName evidence="3">F-box domain-containing protein</fullName>
    </recommendedName>
</protein>
<dbReference type="Gene3D" id="3.80.10.10">
    <property type="entry name" value="Ribonuclease Inhibitor"/>
    <property type="match status" value="2"/>
</dbReference>
<organism evidence="1 2">
    <name type="scientific">Lichtheimia ornata</name>
    <dbReference type="NCBI Taxonomy" id="688661"/>
    <lineage>
        <taxon>Eukaryota</taxon>
        <taxon>Fungi</taxon>
        <taxon>Fungi incertae sedis</taxon>
        <taxon>Mucoromycota</taxon>
        <taxon>Mucoromycotina</taxon>
        <taxon>Mucoromycetes</taxon>
        <taxon>Mucorales</taxon>
        <taxon>Lichtheimiaceae</taxon>
        <taxon>Lichtheimia</taxon>
    </lineage>
</organism>
<dbReference type="AlphaFoldDB" id="A0AAD7XYL2"/>
<dbReference type="GeneID" id="83214127"/>
<reference evidence="1 2" key="1">
    <citation type="submission" date="2023-03" db="EMBL/GenBank/DDBJ databases">
        <title>Genome sequence of Lichtheimia ornata CBS 291.66.</title>
        <authorList>
            <person name="Mohabir J.T."/>
            <person name="Shea T.P."/>
            <person name="Kurbessoian T."/>
            <person name="Berby B."/>
            <person name="Fontaine J."/>
            <person name="Livny J."/>
            <person name="Gnirke A."/>
            <person name="Stajich J.E."/>
            <person name="Cuomo C.A."/>
        </authorList>
    </citation>
    <scope>NUCLEOTIDE SEQUENCE [LARGE SCALE GENOMIC DNA]</scope>
    <source>
        <strain evidence="1">CBS 291.66</strain>
    </source>
</reference>
<dbReference type="PANTHER" id="PTHR38926">
    <property type="entry name" value="F-BOX DOMAIN CONTAINING PROTEIN, EXPRESSED"/>
    <property type="match status" value="1"/>
</dbReference>
<dbReference type="EMBL" id="JARTCD010000030">
    <property type="protein sequence ID" value="KAJ8657651.1"/>
    <property type="molecule type" value="Genomic_DNA"/>
</dbReference>
<accession>A0AAD7XYL2</accession>
<sequence length="658" mass="75350">MTYFNWIDLCQQPILKASSEKYAQLVHDSTTELHEPIQSILSTLNRRAMGLTKCANFESALRDAHVMQQVSPTSALGYLSEASIYSEQGKQRQVIDICKHAIRFVHTKDLVKLQQVIADAEDREGKGVDFIRQLPLDIVISTLIPMIVDSDYIDPSNPSPYLYVSHLWRNCILQSIGGLRLRIGAEEEDDVSDIIELTQHIKALDIECYSEGTWLGDFIADNDFSSLREIEIRRFTTLHLGHFLSALKSVSSTLTHFFVDMEDGPVLGVPDVLLVCPNLMSLSLRDVCNADTSSLPMAPWPTLTTLSLTFIHRIIACDQIIEIWKHFPSLKKLEIHPCPDIQSALIVSEYSSTLKKLEISMEGSDLRLTYTDEGNHTQEAGITKLVICTDYSAETTCKDTSSIIKRYHNTLEHLEWDMDTSWDTETIDNIQFPRLTQLGLYWSGWEMIRHAPILEELKLTFRIISTHPQVLDTIPPHLKSLDLDLDAWQYYEDHSSILSYLNRMARQSKLKELVLRFNSRDDIASILDAIYRHDHLECLKISFTSEWESYPMERFLNGLVKACPCLSRLELKCTNAPSTHSIETLKRLPQLHKFAFSIHRTCDNDSFWNAIRTFPQLKCITIYPSPVAQDARILHLNQQRPDMKIIVGSTHLFHHPFP</sequence>
<evidence type="ECO:0000313" key="1">
    <source>
        <dbReference type="EMBL" id="KAJ8657651.1"/>
    </source>
</evidence>
<keyword evidence="2" id="KW-1185">Reference proteome</keyword>
<comment type="caution">
    <text evidence="1">The sequence shown here is derived from an EMBL/GenBank/DDBJ whole genome shotgun (WGS) entry which is preliminary data.</text>
</comment>
<name>A0AAD7XYL2_9FUNG</name>
<gene>
    <name evidence="1" type="ORF">O0I10_006717</name>
</gene>
<dbReference type="Proteomes" id="UP001234581">
    <property type="component" value="Unassembled WGS sequence"/>
</dbReference>
<dbReference type="SUPFAM" id="SSF52047">
    <property type="entry name" value="RNI-like"/>
    <property type="match status" value="1"/>
</dbReference>
<dbReference type="InterPro" id="IPR032675">
    <property type="entry name" value="LRR_dom_sf"/>
</dbReference>